<dbReference type="EMBL" id="JAWSTH010000071">
    <property type="protein sequence ID" value="MDW5596997.1"/>
    <property type="molecule type" value="Genomic_DNA"/>
</dbReference>
<dbReference type="NCBIfam" id="NF040521">
    <property type="entry name" value="C45_proenzyme"/>
    <property type="match status" value="1"/>
</dbReference>
<dbReference type="InterPro" id="IPR047801">
    <property type="entry name" value="Peptidase_C45"/>
</dbReference>
<dbReference type="Proteomes" id="UP001284601">
    <property type="component" value="Unassembled WGS sequence"/>
</dbReference>
<proteinExistence type="predicted"/>
<gene>
    <name evidence="2" type="ORF">R7226_21800</name>
</gene>
<name>A0ABU4HUI7_9ACTN</name>
<accession>A0ABU4HUI7</accession>
<organism evidence="2 3">
    <name type="scientific">Conexibacter stalactiti</name>
    <dbReference type="NCBI Taxonomy" id="1940611"/>
    <lineage>
        <taxon>Bacteria</taxon>
        <taxon>Bacillati</taxon>
        <taxon>Actinomycetota</taxon>
        <taxon>Thermoleophilia</taxon>
        <taxon>Solirubrobacterales</taxon>
        <taxon>Conexibacteraceae</taxon>
        <taxon>Conexibacter</taxon>
    </lineage>
</organism>
<dbReference type="RefSeq" id="WP_318599432.1">
    <property type="nucleotide sequence ID" value="NZ_JAWSTH010000071.1"/>
</dbReference>
<feature type="domain" description="Peptidase C45 hydrolase" evidence="1">
    <location>
        <begin position="118"/>
        <end position="338"/>
    </location>
</feature>
<dbReference type="InterPro" id="IPR005079">
    <property type="entry name" value="Peptidase_C45_hydrolase"/>
</dbReference>
<dbReference type="PANTHER" id="PTHR34180">
    <property type="entry name" value="PEPTIDASE C45"/>
    <property type="match status" value="1"/>
</dbReference>
<dbReference type="Gene3D" id="3.60.60.10">
    <property type="entry name" value="Penicillin V Acylase, Chain A"/>
    <property type="match status" value="1"/>
</dbReference>
<dbReference type="InterPro" id="IPR047794">
    <property type="entry name" value="C45_proenzyme-like"/>
</dbReference>
<reference evidence="2 3" key="2">
    <citation type="submission" date="2023-10" db="EMBL/GenBank/DDBJ databases">
        <authorList>
            <person name="Han X.F."/>
        </authorList>
    </citation>
    <scope>NUCLEOTIDE SEQUENCE [LARGE SCALE GENOMIC DNA]</scope>
    <source>
        <strain evidence="2 3">KCTC 39840</strain>
    </source>
</reference>
<keyword evidence="3" id="KW-1185">Reference proteome</keyword>
<dbReference type="Pfam" id="PF03417">
    <property type="entry name" value="AAT"/>
    <property type="match status" value="1"/>
</dbReference>
<protein>
    <submittedName>
        <fullName evidence="2">C45 family peptidase</fullName>
    </submittedName>
</protein>
<evidence type="ECO:0000313" key="3">
    <source>
        <dbReference type="Proteomes" id="UP001284601"/>
    </source>
</evidence>
<dbReference type="PANTHER" id="PTHR34180:SF1">
    <property type="entry name" value="BETA-ALANYL-DOPAMINE_CARCININE HYDROLASE"/>
    <property type="match status" value="1"/>
</dbReference>
<sequence>MTAIPEIDAPGSGRAAGVAHGESARALVREHHALVVQRLAARGVTAAQARERALPFRAATAAVAPRLAEEVDGVGEGAGLTADDGWLLQLRAELTIAPGAQEPECTTVALTGPAAAQGTLAAQNVDLPPAYRPLLIALRRGDGHAPDLLTITPAGQVGHHGMNAAGVVVLANFLHAPGWQVGLPRYLLTRIALACSTVAEAVAAIATVPRSGPRNLLLAGPDGIVDLETTPAAVARIEPSHGVLVHANHFEGPLAIHESATEAWLTNSRHRAGRLRTLLAGAPPVDLPALRAMLADRGGVPHALSHHADDDASADVETVAATIADVDARRLWVCSGPPDAGEFLPYAVGAAAARQDAA</sequence>
<evidence type="ECO:0000313" key="2">
    <source>
        <dbReference type="EMBL" id="MDW5596997.1"/>
    </source>
</evidence>
<comment type="caution">
    <text evidence="2">The sequence shown here is derived from an EMBL/GenBank/DDBJ whole genome shotgun (WGS) entry which is preliminary data.</text>
</comment>
<dbReference type="Gene3D" id="1.10.10.2120">
    <property type="match status" value="1"/>
</dbReference>
<reference evidence="3" key="1">
    <citation type="submission" date="2023-07" db="EMBL/GenBank/DDBJ databases">
        <title>Conexibacter stalactiti sp. nov., isolated from stalactites in a lava cave and emended description of the genus Conexibacter.</title>
        <authorList>
            <person name="Lee S.D."/>
        </authorList>
    </citation>
    <scope>NUCLEOTIDE SEQUENCE [LARGE SCALE GENOMIC DNA]</scope>
    <source>
        <strain evidence="3">KCTC 39840</strain>
    </source>
</reference>
<evidence type="ECO:0000259" key="1">
    <source>
        <dbReference type="Pfam" id="PF03417"/>
    </source>
</evidence>